<dbReference type="InterPro" id="IPR029045">
    <property type="entry name" value="ClpP/crotonase-like_dom_sf"/>
</dbReference>
<feature type="domain" description="CoA carboxyltransferase N-terminal" evidence="8">
    <location>
        <begin position="37"/>
        <end position="300"/>
    </location>
</feature>
<dbReference type="PROSITE" id="PS50989">
    <property type="entry name" value="COA_CT_CTER"/>
    <property type="match status" value="1"/>
</dbReference>
<evidence type="ECO:0000256" key="3">
    <source>
        <dbReference type="ARBA" id="ARBA00038567"/>
    </source>
</evidence>
<evidence type="ECO:0000256" key="1">
    <source>
        <dbReference type="ARBA" id="ARBA00005060"/>
    </source>
</evidence>
<reference evidence="10" key="1">
    <citation type="submission" date="2020-12" db="EMBL/GenBank/DDBJ databases">
        <title>Metabolic potential, ecology and presence of endohyphal bacteria is reflected in genomic diversity of Mucoromycotina.</title>
        <authorList>
            <person name="Muszewska A."/>
            <person name="Okrasinska A."/>
            <person name="Steczkiewicz K."/>
            <person name="Drgas O."/>
            <person name="Orlowska M."/>
            <person name="Perlinska-Lenart U."/>
            <person name="Aleksandrzak-Piekarczyk T."/>
            <person name="Szatraj K."/>
            <person name="Zielenkiewicz U."/>
            <person name="Pilsyk S."/>
            <person name="Malc E."/>
            <person name="Mieczkowski P."/>
            <person name="Kruszewska J.S."/>
            <person name="Biernat P."/>
            <person name="Pawlowska J."/>
        </authorList>
    </citation>
    <scope>NUCLEOTIDE SEQUENCE</scope>
    <source>
        <strain evidence="10">CBS 226.32</strain>
    </source>
</reference>
<dbReference type="InterPro" id="IPR011762">
    <property type="entry name" value="COA_CT_N"/>
</dbReference>
<feature type="non-terminal residue" evidence="10">
    <location>
        <position position="562"/>
    </location>
</feature>
<evidence type="ECO:0000313" key="10">
    <source>
        <dbReference type="EMBL" id="KAG2210620.1"/>
    </source>
</evidence>
<gene>
    <name evidence="10" type="ORF">INT46_005296</name>
</gene>
<dbReference type="AlphaFoldDB" id="A0A8H7V804"/>
<dbReference type="Proteomes" id="UP000650833">
    <property type="component" value="Unassembled WGS sequence"/>
</dbReference>
<comment type="caution">
    <text evidence="10">The sequence shown here is derived from an EMBL/GenBank/DDBJ whole genome shotgun (WGS) entry which is preliminary data.</text>
</comment>
<name>A0A8H7V804_9FUNG</name>
<feature type="domain" description="CoA carboxyltransferase C-terminal" evidence="9">
    <location>
        <begin position="308"/>
        <end position="550"/>
    </location>
</feature>
<evidence type="ECO:0000256" key="7">
    <source>
        <dbReference type="ARBA" id="ARBA00049495"/>
    </source>
</evidence>
<dbReference type="OrthoDB" id="439921at2759"/>
<proteinExistence type="predicted"/>
<dbReference type="SUPFAM" id="SSF52096">
    <property type="entry name" value="ClpP/crotonase"/>
    <property type="match status" value="2"/>
</dbReference>
<protein>
    <recommendedName>
        <fullName evidence="4">Propionyl-CoA carboxylase beta chain, mitochondrial</fullName>
        <ecNumber evidence="2">6.4.1.3</ecNumber>
    </recommendedName>
    <alternativeName>
        <fullName evidence="5">Propanoyl-CoA:carbon dioxide ligase subunit beta</fullName>
    </alternativeName>
</protein>
<evidence type="ECO:0000259" key="8">
    <source>
        <dbReference type="PROSITE" id="PS50980"/>
    </source>
</evidence>
<evidence type="ECO:0000256" key="2">
    <source>
        <dbReference type="ARBA" id="ARBA00013050"/>
    </source>
</evidence>
<organism evidence="10 11">
    <name type="scientific">Mucor plumbeus</name>
    <dbReference type="NCBI Taxonomy" id="97098"/>
    <lineage>
        <taxon>Eukaryota</taxon>
        <taxon>Fungi</taxon>
        <taxon>Fungi incertae sedis</taxon>
        <taxon>Mucoromycota</taxon>
        <taxon>Mucoromycotina</taxon>
        <taxon>Mucoromycetes</taxon>
        <taxon>Mucorales</taxon>
        <taxon>Mucorineae</taxon>
        <taxon>Mucoraceae</taxon>
        <taxon>Mucor</taxon>
    </lineage>
</organism>
<dbReference type="InterPro" id="IPR051047">
    <property type="entry name" value="AccD/PCCB"/>
</dbReference>
<dbReference type="EC" id="6.4.1.3" evidence="2"/>
<comment type="catalytic activity">
    <reaction evidence="6">
        <text>butanoyl-CoA + hydrogencarbonate + ATP = (2S)-ethylmalonyl-CoA + ADP + phosphate + H(+)</text>
        <dbReference type="Rhea" id="RHEA:59520"/>
        <dbReference type="ChEBI" id="CHEBI:15378"/>
        <dbReference type="ChEBI" id="CHEBI:17544"/>
        <dbReference type="ChEBI" id="CHEBI:30616"/>
        <dbReference type="ChEBI" id="CHEBI:43474"/>
        <dbReference type="ChEBI" id="CHEBI:57371"/>
        <dbReference type="ChEBI" id="CHEBI:60909"/>
        <dbReference type="ChEBI" id="CHEBI:456216"/>
    </reaction>
    <physiologicalReaction direction="left-to-right" evidence="6">
        <dbReference type="Rhea" id="RHEA:59521"/>
    </physiologicalReaction>
</comment>
<evidence type="ECO:0000256" key="5">
    <source>
        <dbReference type="ARBA" id="ARBA00042797"/>
    </source>
</evidence>
<comment type="catalytic activity">
    <reaction evidence="7">
        <text>propanoyl-CoA + hydrogencarbonate + ATP = (S)-methylmalonyl-CoA + ADP + phosphate + H(+)</text>
        <dbReference type="Rhea" id="RHEA:23720"/>
        <dbReference type="ChEBI" id="CHEBI:15378"/>
        <dbReference type="ChEBI" id="CHEBI:17544"/>
        <dbReference type="ChEBI" id="CHEBI:30616"/>
        <dbReference type="ChEBI" id="CHEBI:43474"/>
        <dbReference type="ChEBI" id="CHEBI:57327"/>
        <dbReference type="ChEBI" id="CHEBI:57392"/>
        <dbReference type="ChEBI" id="CHEBI:456216"/>
        <dbReference type="EC" id="6.4.1.3"/>
    </reaction>
    <physiologicalReaction direction="left-to-right" evidence="7">
        <dbReference type="Rhea" id="RHEA:23721"/>
    </physiologicalReaction>
</comment>
<dbReference type="Gene3D" id="3.90.226.10">
    <property type="entry name" value="2-enoyl-CoA Hydratase, Chain A, domain 1"/>
    <property type="match status" value="2"/>
</dbReference>
<keyword evidence="11" id="KW-1185">Reference proteome</keyword>
<dbReference type="InterPro" id="IPR011763">
    <property type="entry name" value="COA_CT_C"/>
</dbReference>
<evidence type="ECO:0000256" key="6">
    <source>
        <dbReference type="ARBA" id="ARBA00048208"/>
    </source>
</evidence>
<dbReference type="UniPathway" id="UPA00363">
    <property type="reaction ID" value="UER00861"/>
</dbReference>
<dbReference type="PROSITE" id="PS50980">
    <property type="entry name" value="COA_CT_NTER"/>
    <property type="match status" value="1"/>
</dbReference>
<dbReference type="Pfam" id="PF01039">
    <property type="entry name" value="Carboxyl_trans"/>
    <property type="match status" value="1"/>
</dbReference>
<evidence type="ECO:0000259" key="9">
    <source>
        <dbReference type="PROSITE" id="PS50989"/>
    </source>
</evidence>
<comment type="subunit">
    <text evidence="3">The holoenzyme is a dodecamer composed of 6 PCCA/alpha subunits and 6 PCCB/beta subunits.</text>
</comment>
<comment type="pathway">
    <text evidence="1">Metabolic intermediate metabolism; propanoyl-CoA degradation; succinyl-CoA from propanoyl-CoA: step 1/3.</text>
</comment>
<dbReference type="PANTHER" id="PTHR43842">
    <property type="entry name" value="PROPIONYL-COA CARBOXYLASE BETA CHAIN"/>
    <property type="match status" value="1"/>
</dbReference>
<evidence type="ECO:0000256" key="4">
    <source>
        <dbReference type="ARBA" id="ARBA00041138"/>
    </source>
</evidence>
<sequence>QFIEKEYTMTNTKERIQSIANHLDPANLKKDEALEKSEWRDEILEIKRRQIQNRTADTNDRGYIRQKTTGKLWVRERIDAFLDNDSFLEVGSVAGNAKYKKDGTIESYTAANFVAGKGKVETRDVIVAADDFAIRGGHADGAVWGKSLYAEQLARKLKIPMVRLIDGSSGGGSVTLMLEKGATYLPPLFGMHDMIGSLSEIPVCAAALGPAVGLGAARATLTHFSVVANDIGSLFAAGPPIVANATFETVSKESLGGALIHTSNGTIDNLASNEQDCFNQIRQFLSYLPTNNFELPPFMATDDPCNRRDDELLSIIPKRRQRMYQVRDILTRVVDHNSWFEIGSRWGDGAICGLARMNGYVVGIITFDCTLKGSVISASSCHKFRRHIDLCDTFGIPILNFADYAGFSVGTLAEKDATIRYGSTLTAALYQCDVPYFSVVLRKVFGVAGAAFVDNRVPNMRIAWPSGDWGSLPLEGGIYAAYRRELDEAGDKRNELYEKIMAKFEAVRSPLRTAEIFDMPEIIDPRDTRPVLCQWVKMMYNHVLPQRLERTKIQGPRILYRP</sequence>
<dbReference type="GO" id="GO:0004658">
    <property type="term" value="F:propionyl-CoA carboxylase activity"/>
    <property type="evidence" value="ECO:0007669"/>
    <property type="project" value="UniProtKB-EC"/>
</dbReference>
<dbReference type="InterPro" id="IPR034733">
    <property type="entry name" value="AcCoA_carboxyl_beta"/>
</dbReference>
<dbReference type="PANTHER" id="PTHR43842:SF2">
    <property type="entry name" value="PROPIONYL-COA CARBOXYLASE BETA CHAIN, MITOCHONDRIAL"/>
    <property type="match status" value="1"/>
</dbReference>
<evidence type="ECO:0000313" key="11">
    <source>
        <dbReference type="Proteomes" id="UP000650833"/>
    </source>
</evidence>
<accession>A0A8H7V804</accession>
<dbReference type="GO" id="GO:0006552">
    <property type="term" value="P:L-leucine catabolic process"/>
    <property type="evidence" value="ECO:0007669"/>
    <property type="project" value="UniProtKB-UniPathway"/>
</dbReference>
<dbReference type="EMBL" id="JAEPRC010000080">
    <property type="protein sequence ID" value="KAG2210620.1"/>
    <property type="molecule type" value="Genomic_DNA"/>
</dbReference>